<dbReference type="Proteomes" id="UP000254410">
    <property type="component" value="Chromosome"/>
</dbReference>
<reference evidence="1 2" key="2">
    <citation type="submission" date="2018-12" db="EMBL/GenBank/DDBJ databases">
        <title>Molecular Epidemiology of Emerging Carbapenem-Resistance in Acinetobacter nosocomialis and Acinetobacter pittii in Taiwan, 2010-2014.</title>
        <authorList>
            <person name="Huang W.-C."/>
            <person name="Wang H.-Y."/>
            <person name="Lai J.-F."/>
            <person name="Lauderdale T.-L."/>
            <person name="Sytwu H.-K."/>
        </authorList>
    </citation>
    <scope>NUCLEOTIDE SEQUENCE [LARGE SCALE GENOMIC DNA]</scope>
    <source>
        <strain evidence="1 2">2014S06-099</strain>
    </source>
</reference>
<dbReference type="InterPro" id="IPR010982">
    <property type="entry name" value="Lambda_DNA-bd_dom_sf"/>
</dbReference>
<dbReference type="EMBL" id="CP033540">
    <property type="protein sequence ID" value="AZC00307.1"/>
    <property type="molecule type" value="Genomic_DNA"/>
</dbReference>
<evidence type="ECO:0000313" key="2">
    <source>
        <dbReference type="Proteomes" id="UP000254410"/>
    </source>
</evidence>
<dbReference type="Gene3D" id="1.10.260.40">
    <property type="entry name" value="lambda repressor-like DNA-binding domains"/>
    <property type="match status" value="1"/>
</dbReference>
<dbReference type="GO" id="GO:0003677">
    <property type="term" value="F:DNA binding"/>
    <property type="evidence" value="ECO:0007669"/>
    <property type="project" value="InterPro"/>
</dbReference>
<organism evidence="1 2">
    <name type="scientific">Acinetobacter pittii</name>
    <name type="common">Acinetobacter genomosp. 3</name>
    <dbReference type="NCBI Taxonomy" id="48296"/>
    <lineage>
        <taxon>Bacteria</taxon>
        <taxon>Pseudomonadati</taxon>
        <taxon>Pseudomonadota</taxon>
        <taxon>Gammaproteobacteria</taxon>
        <taxon>Moraxellales</taxon>
        <taxon>Moraxellaceae</taxon>
        <taxon>Acinetobacter</taxon>
        <taxon>Acinetobacter calcoaceticus/baumannii complex</taxon>
    </lineage>
</organism>
<sequence length="82" mass="9414">MQKLTLKQYFSSLSEEQQVSFATACKTTTGQIKQIMYGNRPCNPSLAIDIDRESKGQVRCDDLCPDTDFDYLRRTTKQKRTA</sequence>
<name>A0A3G6YJ94_ACIPI</name>
<evidence type="ECO:0000313" key="1">
    <source>
        <dbReference type="EMBL" id="AZC00307.1"/>
    </source>
</evidence>
<reference evidence="1 2" key="1">
    <citation type="submission" date="2018-11" db="EMBL/GenBank/DDBJ databases">
        <authorList>
            <person name="Kuo S.-C."/>
            <person name="Chen F.-J."/>
            <person name="Liao Y.-C."/>
        </authorList>
    </citation>
    <scope>NUCLEOTIDE SEQUENCE [LARGE SCALE GENOMIC DNA]</scope>
    <source>
        <strain evidence="1 2">2014S06-099</strain>
    </source>
</reference>
<dbReference type="RefSeq" id="WP_198077566.1">
    <property type="nucleotide sequence ID" value="NZ_JAXAWR010000001.1"/>
</dbReference>
<protein>
    <recommendedName>
        <fullName evidence="3">Transcriptional regulator</fullName>
    </recommendedName>
</protein>
<accession>A0A3G6YJ94</accession>
<proteinExistence type="predicted"/>
<evidence type="ECO:0008006" key="3">
    <source>
        <dbReference type="Google" id="ProtNLM"/>
    </source>
</evidence>
<dbReference type="AlphaFoldDB" id="A0A3G6YJ94"/>
<gene>
    <name evidence="1" type="ORF">DKE52_006205</name>
</gene>